<keyword evidence="2 5" id="KW-0853">WD repeat</keyword>
<comment type="caution">
    <text evidence="7">The sequence shown here is derived from an EMBL/GenBank/DDBJ whole genome shotgun (WGS) entry which is preliminary data.</text>
</comment>
<dbReference type="InterPro" id="IPR001680">
    <property type="entry name" value="WD40_rpt"/>
</dbReference>
<dbReference type="PANTHER" id="PTHR19848:SF0">
    <property type="entry name" value="NOTCHLESS PROTEIN HOMOLOG 1"/>
    <property type="match status" value="1"/>
</dbReference>
<dbReference type="GO" id="GO:0005730">
    <property type="term" value="C:nucleolus"/>
    <property type="evidence" value="ECO:0007669"/>
    <property type="project" value="TreeGrafter"/>
</dbReference>
<evidence type="ECO:0000256" key="4">
    <source>
        <dbReference type="ARBA" id="ARBA00023242"/>
    </source>
</evidence>
<organism evidence="7 8">
    <name type="scientific">Roridomyces roridus</name>
    <dbReference type="NCBI Taxonomy" id="1738132"/>
    <lineage>
        <taxon>Eukaryota</taxon>
        <taxon>Fungi</taxon>
        <taxon>Dikarya</taxon>
        <taxon>Basidiomycota</taxon>
        <taxon>Agaricomycotina</taxon>
        <taxon>Agaricomycetes</taxon>
        <taxon>Agaricomycetidae</taxon>
        <taxon>Agaricales</taxon>
        <taxon>Marasmiineae</taxon>
        <taxon>Mycenaceae</taxon>
        <taxon>Roridomyces</taxon>
    </lineage>
</organism>
<keyword evidence="4" id="KW-0539">Nucleus</keyword>
<evidence type="ECO:0000256" key="5">
    <source>
        <dbReference type="PROSITE-ProRule" id="PRU00221"/>
    </source>
</evidence>
<sequence length="385" mass="41946">MPLLFGRNSSTQYHLHAQLRGHSGAVARLEATADGTLLASAGGDGTRVWDLSTMREIKSPSSSAFRGATTALVWIKREDDVNEPLFFGTQNGQLVCWKQVQQKGPITFEEISCVRVVEPAEITGLAFDAPSNRLAVCHRGGIIQVYTLGTTMSLTHVFTTELYKFVPRAVAFGKMTGNERDLMVFGLYGGTIYTLRGPDGDKVEGETWTVGAHIGDVALDVGKGVVCMDDPFSGTNLYRLDDHSRIKSFRISKKRGRGKRIRQVALLNECTSIVSGSDHGIVYIFDRRTADITDRLSINADDWVQAVTAVECAGTPTVFAAKSRENAGVNHIFVWRKNSGKSWSVGIASMGLACVGLIVLQVFVLVAAMSFMTQDVVSIIPAYKM</sequence>
<feature type="repeat" description="WD" evidence="5">
    <location>
        <begin position="19"/>
        <end position="59"/>
    </location>
</feature>
<keyword evidence="8" id="KW-1185">Reference proteome</keyword>
<keyword evidence="3" id="KW-0677">Repeat</keyword>
<evidence type="ECO:0000256" key="3">
    <source>
        <dbReference type="ARBA" id="ARBA00022737"/>
    </source>
</evidence>
<accession>A0AAD7B9X7</accession>
<evidence type="ECO:0000256" key="1">
    <source>
        <dbReference type="ARBA" id="ARBA00004123"/>
    </source>
</evidence>
<gene>
    <name evidence="7" type="ORF">FB45DRAFT_1035808</name>
</gene>
<proteinExistence type="predicted"/>
<feature type="transmembrane region" description="Helical" evidence="6">
    <location>
        <begin position="345"/>
        <end position="368"/>
    </location>
</feature>
<dbReference type="PROSITE" id="PS50082">
    <property type="entry name" value="WD_REPEATS_2"/>
    <property type="match status" value="1"/>
</dbReference>
<dbReference type="InterPro" id="IPR036322">
    <property type="entry name" value="WD40_repeat_dom_sf"/>
</dbReference>
<dbReference type="InterPro" id="IPR015943">
    <property type="entry name" value="WD40/YVTN_repeat-like_dom_sf"/>
</dbReference>
<dbReference type="Pfam" id="PF00400">
    <property type="entry name" value="WD40"/>
    <property type="match status" value="1"/>
</dbReference>
<keyword evidence="6" id="KW-1133">Transmembrane helix</keyword>
<dbReference type="Gene3D" id="2.130.10.10">
    <property type="entry name" value="YVTN repeat-like/Quinoprotein amine dehydrogenase"/>
    <property type="match status" value="1"/>
</dbReference>
<comment type="subcellular location">
    <subcellularLocation>
        <location evidence="1">Nucleus</location>
    </subcellularLocation>
</comment>
<dbReference type="Proteomes" id="UP001221142">
    <property type="component" value="Unassembled WGS sequence"/>
</dbReference>
<evidence type="ECO:0000256" key="6">
    <source>
        <dbReference type="SAM" id="Phobius"/>
    </source>
</evidence>
<evidence type="ECO:0000313" key="8">
    <source>
        <dbReference type="Proteomes" id="UP001221142"/>
    </source>
</evidence>
<dbReference type="SMART" id="SM00320">
    <property type="entry name" value="WD40"/>
    <property type="match status" value="3"/>
</dbReference>
<dbReference type="GO" id="GO:0000027">
    <property type="term" value="P:ribosomal large subunit assembly"/>
    <property type="evidence" value="ECO:0007669"/>
    <property type="project" value="TreeGrafter"/>
</dbReference>
<keyword evidence="6" id="KW-0472">Membrane</keyword>
<dbReference type="EMBL" id="JARKIF010000025">
    <property type="protein sequence ID" value="KAJ7615016.1"/>
    <property type="molecule type" value="Genomic_DNA"/>
</dbReference>
<dbReference type="PANTHER" id="PTHR19848">
    <property type="entry name" value="WD40 REPEAT PROTEIN"/>
    <property type="match status" value="1"/>
</dbReference>
<dbReference type="SUPFAM" id="SSF50978">
    <property type="entry name" value="WD40 repeat-like"/>
    <property type="match status" value="1"/>
</dbReference>
<name>A0AAD7B9X7_9AGAR</name>
<protein>
    <submittedName>
        <fullName evidence="7">WD40-repeat-containing domain protein</fullName>
    </submittedName>
</protein>
<evidence type="ECO:0000313" key="7">
    <source>
        <dbReference type="EMBL" id="KAJ7615016.1"/>
    </source>
</evidence>
<reference evidence="7" key="1">
    <citation type="submission" date="2023-03" db="EMBL/GenBank/DDBJ databases">
        <title>Massive genome expansion in bonnet fungi (Mycena s.s.) driven by repeated elements and novel gene families across ecological guilds.</title>
        <authorList>
            <consortium name="Lawrence Berkeley National Laboratory"/>
            <person name="Harder C.B."/>
            <person name="Miyauchi S."/>
            <person name="Viragh M."/>
            <person name="Kuo A."/>
            <person name="Thoen E."/>
            <person name="Andreopoulos B."/>
            <person name="Lu D."/>
            <person name="Skrede I."/>
            <person name="Drula E."/>
            <person name="Henrissat B."/>
            <person name="Morin E."/>
            <person name="Kohler A."/>
            <person name="Barry K."/>
            <person name="LaButti K."/>
            <person name="Morin E."/>
            <person name="Salamov A."/>
            <person name="Lipzen A."/>
            <person name="Mereny Z."/>
            <person name="Hegedus B."/>
            <person name="Baldrian P."/>
            <person name="Stursova M."/>
            <person name="Weitz H."/>
            <person name="Taylor A."/>
            <person name="Grigoriev I.V."/>
            <person name="Nagy L.G."/>
            <person name="Martin F."/>
            <person name="Kauserud H."/>
        </authorList>
    </citation>
    <scope>NUCLEOTIDE SEQUENCE</scope>
    <source>
        <strain evidence="7">9284</strain>
    </source>
</reference>
<dbReference type="AlphaFoldDB" id="A0AAD7B9X7"/>
<keyword evidence="6" id="KW-0812">Transmembrane</keyword>
<evidence type="ECO:0000256" key="2">
    <source>
        <dbReference type="ARBA" id="ARBA00022574"/>
    </source>
</evidence>